<evidence type="ECO:0000313" key="3">
    <source>
        <dbReference type="Proteomes" id="UP000276834"/>
    </source>
</evidence>
<dbReference type="AlphaFoldDB" id="A0A3L8SRU4"/>
<reference evidence="2 3" key="1">
    <citation type="journal article" date="2018" name="Proc. R. Soc. B">
        <title>A non-coding region near Follistatin controls head colour polymorphism in the Gouldian finch.</title>
        <authorList>
            <person name="Toomey M.B."/>
            <person name="Marques C.I."/>
            <person name="Andrade P."/>
            <person name="Araujo P.M."/>
            <person name="Sabatino S."/>
            <person name="Gazda M.A."/>
            <person name="Afonso S."/>
            <person name="Lopes R.J."/>
            <person name="Corbo J.C."/>
            <person name="Carneiro M."/>
        </authorList>
    </citation>
    <scope>NUCLEOTIDE SEQUENCE [LARGE SCALE GENOMIC DNA]</scope>
    <source>
        <strain evidence="2">Red01</strain>
        <tissue evidence="2">Muscle</tissue>
    </source>
</reference>
<gene>
    <name evidence="2" type="ORF">DV515_00004237</name>
</gene>
<keyword evidence="3" id="KW-1185">Reference proteome</keyword>
<comment type="caution">
    <text evidence="2">The sequence shown here is derived from an EMBL/GenBank/DDBJ whole genome shotgun (WGS) entry which is preliminary data.</text>
</comment>
<proteinExistence type="predicted"/>
<name>A0A3L8SRU4_CHLGU</name>
<protein>
    <submittedName>
        <fullName evidence="2">Uncharacterized protein</fullName>
    </submittedName>
</protein>
<feature type="compositionally biased region" description="Basic and acidic residues" evidence="1">
    <location>
        <begin position="1"/>
        <end position="11"/>
    </location>
</feature>
<feature type="region of interest" description="Disordered" evidence="1">
    <location>
        <begin position="1"/>
        <end position="20"/>
    </location>
</feature>
<evidence type="ECO:0000256" key="1">
    <source>
        <dbReference type="SAM" id="MobiDB-lite"/>
    </source>
</evidence>
<accession>A0A3L8SRU4</accession>
<sequence>MERFRWQDGSKLDAQARSTDSSGMSSLVVAYSEFVANFCRLLLCMVLCLQRSAWNLESVG</sequence>
<organism evidence="2 3">
    <name type="scientific">Chloebia gouldiae</name>
    <name type="common">Gouldian finch</name>
    <name type="synonym">Erythrura gouldiae</name>
    <dbReference type="NCBI Taxonomy" id="44316"/>
    <lineage>
        <taxon>Eukaryota</taxon>
        <taxon>Metazoa</taxon>
        <taxon>Chordata</taxon>
        <taxon>Craniata</taxon>
        <taxon>Vertebrata</taxon>
        <taxon>Euteleostomi</taxon>
        <taxon>Archelosauria</taxon>
        <taxon>Archosauria</taxon>
        <taxon>Dinosauria</taxon>
        <taxon>Saurischia</taxon>
        <taxon>Theropoda</taxon>
        <taxon>Coelurosauria</taxon>
        <taxon>Aves</taxon>
        <taxon>Neognathae</taxon>
        <taxon>Neoaves</taxon>
        <taxon>Telluraves</taxon>
        <taxon>Australaves</taxon>
        <taxon>Passeriformes</taxon>
        <taxon>Passeroidea</taxon>
        <taxon>Passeridae</taxon>
        <taxon>Chloebia</taxon>
    </lineage>
</organism>
<feature type="non-terminal residue" evidence="2">
    <location>
        <position position="60"/>
    </location>
</feature>
<evidence type="ECO:0000313" key="2">
    <source>
        <dbReference type="EMBL" id="RLW07260.1"/>
    </source>
</evidence>
<dbReference type="Proteomes" id="UP000276834">
    <property type="component" value="Unassembled WGS sequence"/>
</dbReference>
<dbReference type="EMBL" id="QUSF01000008">
    <property type="protein sequence ID" value="RLW07260.1"/>
    <property type="molecule type" value="Genomic_DNA"/>
</dbReference>